<evidence type="ECO:0000256" key="1">
    <source>
        <dbReference type="ARBA" id="ARBA00004323"/>
    </source>
</evidence>
<dbReference type="InterPro" id="IPR005331">
    <property type="entry name" value="Sulfotransferase"/>
</dbReference>
<comment type="caution">
    <text evidence="8">The sequence shown here is derived from an EMBL/GenBank/DDBJ whole genome shotgun (WGS) entry which is preliminary data.</text>
</comment>
<gene>
    <name evidence="8" type="ORF">IV02_21460</name>
</gene>
<dbReference type="GO" id="GO:0008146">
    <property type="term" value="F:sulfotransferase activity"/>
    <property type="evidence" value="ECO:0007669"/>
    <property type="project" value="InterPro"/>
</dbReference>
<dbReference type="AlphaFoldDB" id="A0A085UZN1"/>
<evidence type="ECO:0000256" key="4">
    <source>
        <dbReference type="ARBA" id="ARBA00022989"/>
    </source>
</evidence>
<keyword evidence="2 8" id="KW-0808">Transferase</keyword>
<evidence type="ECO:0000313" key="8">
    <source>
        <dbReference type="EMBL" id="KFE48644.1"/>
    </source>
</evidence>
<protein>
    <submittedName>
        <fullName evidence="8">Sulfotransferase</fullName>
    </submittedName>
</protein>
<keyword evidence="6" id="KW-0472">Membrane</keyword>
<evidence type="ECO:0000313" key="9">
    <source>
        <dbReference type="Proteomes" id="UP000028643"/>
    </source>
</evidence>
<reference evidence="8 9" key="1">
    <citation type="submission" date="2014-07" db="EMBL/GenBank/DDBJ databases">
        <title>Draft Genome Sequences of Environmental Pseudomonas syringae strains.</title>
        <authorList>
            <person name="Baltrus D.A."/>
            <person name="Berge O."/>
            <person name="Morris C."/>
        </authorList>
    </citation>
    <scope>NUCLEOTIDE SEQUENCE [LARGE SCALE GENOMIC DNA]</scope>
    <source>
        <strain evidence="8 9">CEB003</strain>
    </source>
</reference>
<dbReference type="Proteomes" id="UP000028643">
    <property type="component" value="Unassembled WGS sequence"/>
</dbReference>
<dbReference type="Gene3D" id="3.40.50.300">
    <property type="entry name" value="P-loop containing nucleotide triphosphate hydrolases"/>
    <property type="match status" value="1"/>
</dbReference>
<dbReference type="PANTHER" id="PTHR12137">
    <property type="entry name" value="CARBOHYDRATE SULFOTRANSFERASE"/>
    <property type="match status" value="1"/>
</dbReference>
<dbReference type="PATRIC" id="fig|317.174.peg.4383"/>
<keyword evidence="4" id="KW-1133">Transmembrane helix</keyword>
<keyword evidence="3" id="KW-0812">Transmembrane</keyword>
<dbReference type="GO" id="GO:0016020">
    <property type="term" value="C:membrane"/>
    <property type="evidence" value="ECO:0007669"/>
    <property type="project" value="InterPro"/>
</dbReference>
<sequence>MNRLLWKLIPKTQRELLLERLPVIDRQVVNKTLSGKNRFPAEFDALECVFIHVPKCAGSSVAMALFGSTPTGHMPLYWYEKQFNERFQHYFKFGFVRDPLQRAWSAYSYLLNNTQDRDKAAQALVSRYDSFDDFVGHWLRPENITKQIHFTPQHYFLQDAMGHLNVDFIGRQETLQEDFRKLCIHLHVKAELPHINRSSAADNQFIQFCSPATRRRVREVYARDYELFAYD</sequence>
<dbReference type="EMBL" id="JPQT01000121">
    <property type="protein sequence ID" value="KFE48644.1"/>
    <property type="molecule type" value="Genomic_DNA"/>
</dbReference>
<dbReference type="GO" id="GO:0016051">
    <property type="term" value="P:carbohydrate biosynthetic process"/>
    <property type="evidence" value="ECO:0007669"/>
    <property type="project" value="InterPro"/>
</dbReference>
<dbReference type="Pfam" id="PF03567">
    <property type="entry name" value="Sulfotransfer_2"/>
    <property type="match status" value="1"/>
</dbReference>
<dbReference type="RefSeq" id="WP_047577548.1">
    <property type="nucleotide sequence ID" value="NZ_JPQT01000121.1"/>
</dbReference>
<name>A0A085UZN1_PSESX</name>
<evidence type="ECO:0000256" key="2">
    <source>
        <dbReference type="ARBA" id="ARBA00022679"/>
    </source>
</evidence>
<dbReference type="SUPFAM" id="SSF52540">
    <property type="entry name" value="P-loop containing nucleoside triphosphate hydrolases"/>
    <property type="match status" value="1"/>
</dbReference>
<dbReference type="InterPro" id="IPR027417">
    <property type="entry name" value="P-loop_NTPase"/>
</dbReference>
<evidence type="ECO:0000256" key="6">
    <source>
        <dbReference type="ARBA" id="ARBA00023136"/>
    </source>
</evidence>
<evidence type="ECO:0000256" key="5">
    <source>
        <dbReference type="ARBA" id="ARBA00023034"/>
    </source>
</evidence>
<organism evidence="8 9">
    <name type="scientific">Pseudomonas syringae</name>
    <dbReference type="NCBI Taxonomy" id="317"/>
    <lineage>
        <taxon>Bacteria</taxon>
        <taxon>Pseudomonadati</taxon>
        <taxon>Pseudomonadota</taxon>
        <taxon>Gammaproteobacteria</taxon>
        <taxon>Pseudomonadales</taxon>
        <taxon>Pseudomonadaceae</taxon>
        <taxon>Pseudomonas</taxon>
    </lineage>
</organism>
<accession>A0A085UZN1</accession>
<evidence type="ECO:0000256" key="7">
    <source>
        <dbReference type="ARBA" id="ARBA00023180"/>
    </source>
</evidence>
<keyword evidence="5" id="KW-0333">Golgi apparatus</keyword>
<evidence type="ECO:0000256" key="3">
    <source>
        <dbReference type="ARBA" id="ARBA00022692"/>
    </source>
</evidence>
<dbReference type="PANTHER" id="PTHR12137:SF54">
    <property type="entry name" value="CARBOHYDRATE SULFOTRANSFERASE"/>
    <property type="match status" value="1"/>
</dbReference>
<comment type="subcellular location">
    <subcellularLocation>
        <location evidence="1">Golgi apparatus membrane</location>
        <topology evidence="1">Single-pass type II membrane protein</topology>
    </subcellularLocation>
</comment>
<proteinExistence type="predicted"/>
<dbReference type="InterPro" id="IPR018011">
    <property type="entry name" value="Carb_sulfotrans_8-10"/>
</dbReference>
<keyword evidence="7" id="KW-0325">Glycoprotein</keyword>